<keyword evidence="4" id="KW-0430">Lectin</keyword>
<evidence type="ECO:0000256" key="1">
    <source>
        <dbReference type="ARBA" id="ARBA00004613"/>
    </source>
</evidence>
<reference evidence="9" key="2">
    <citation type="submission" date="2025-09" db="UniProtKB">
        <authorList>
            <consortium name="Ensembl"/>
        </authorList>
    </citation>
    <scope>IDENTIFICATION</scope>
</reference>
<feature type="signal peptide" evidence="7">
    <location>
        <begin position="1"/>
        <end position="21"/>
    </location>
</feature>
<feature type="domain" description="C-type lectin" evidence="8">
    <location>
        <begin position="42"/>
        <end position="144"/>
    </location>
</feature>
<dbReference type="SMART" id="SM00034">
    <property type="entry name" value="CLECT"/>
    <property type="match status" value="1"/>
</dbReference>
<dbReference type="PRINTS" id="PR01504">
    <property type="entry name" value="PNCREATITSAP"/>
</dbReference>
<evidence type="ECO:0000256" key="6">
    <source>
        <dbReference type="ARBA" id="ARBA00055730"/>
    </source>
</evidence>
<dbReference type="PANTHER" id="PTHR22803">
    <property type="entry name" value="MANNOSE, PHOSPHOLIPASE, LECTIN RECEPTOR RELATED"/>
    <property type="match status" value="1"/>
</dbReference>
<name>A0A8C6IJ62_MUSSI</name>
<dbReference type="InterPro" id="IPR016187">
    <property type="entry name" value="CTDL_fold"/>
</dbReference>
<dbReference type="InterPro" id="IPR050111">
    <property type="entry name" value="C-type_lectin/snaclec_domain"/>
</dbReference>
<proteinExistence type="predicted"/>
<evidence type="ECO:0000256" key="7">
    <source>
        <dbReference type="SAM" id="SignalP"/>
    </source>
</evidence>
<dbReference type="FunFam" id="3.10.100.10:FF:000059">
    <property type="entry name" value="Regenerating islet-derived 1"/>
    <property type="match status" value="1"/>
</dbReference>
<keyword evidence="3 7" id="KW-0732">Signal</keyword>
<dbReference type="InterPro" id="IPR001304">
    <property type="entry name" value="C-type_lectin-like"/>
</dbReference>
<dbReference type="Proteomes" id="UP000694415">
    <property type="component" value="Unplaced"/>
</dbReference>
<keyword evidence="5" id="KW-1015">Disulfide bond</keyword>
<protein>
    <recommendedName>
        <fullName evidence="8">C-type lectin domain-containing protein</fullName>
    </recommendedName>
</protein>
<evidence type="ECO:0000256" key="4">
    <source>
        <dbReference type="ARBA" id="ARBA00022734"/>
    </source>
</evidence>
<keyword evidence="10" id="KW-1185">Reference proteome</keyword>
<dbReference type="AlphaFoldDB" id="A0A8C6IJ62"/>
<dbReference type="InterPro" id="IPR016186">
    <property type="entry name" value="C-type_lectin-like/link_sf"/>
</dbReference>
<evidence type="ECO:0000313" key="9">
    <source>
        <dbReference type="Ensembl" id="ENSMSIP00000037671.1"/>
    </source>
</evidence>
<evidence type="ECO:0000256" key="3">
    <source>
        <dbReference type="ARBA" id="ARBA00022729"/>
    </source>
</evidence>
<evidence type="ECO:0000313" key="10">
    <source>
        <dbReference type="Proteomes" id="UP000694415"/>
    </source>
</evidence>
<dbReference type="GO" id="GO:0030246">
    <property type="term" value="F:carbohydrate binding"/>
    <property type="evidence" value="ECO:0007669"/>
    <property type="project" value="UniProtKB-KW"/>
</dbReference>
<dbReference type="GO" id="GO:0005576">
    <property type="term" value="C:extracellular region"/>
    <property type="evidence" value="ECO:0007669"/>
    <property type="project" value="UniProtKB-SubCell"/>
</dbReference>
<dbReference type="PROSITE" id="PS50041">
    <property type="entry name" value="C_TYPE_LECTIN_2"/>
    <property type="match status" value="1"/>
</dbReference>
<organism evidence="9 10">
    <name type="scientific">Mus spicilegus</name>
    <name type="common">Mound-building mouse</name>
    <dbReference type="NCBI Taxonomy" id="10103"/>
    <lineage>
        <taxon>Eukaryota</taxon>
        <taxon>Metazoa</taxon>
        <taxon>Chordata</taxon>
        <taxon>Craniata</taxon>
        <taxon>Vertebrata</taxon>
        <taxon>Euteleostomi</taxon>
        <taxon>Mammalia</taxon>
        <taxon>Eutheria</taxon>
        <taxon>Euarchontoglires</taxon>
        <taxon>Glires</taxon>
        <taxon>Rodentia</taxon>
        <taxon>Myomorpha</taxon>
        <taxon>Muroidea</taxon>
        <taxon>Muridae</taxon>
        <taxon>Murinae</taxon>
        <taxon>Mus</taxon>
        <taxon>Mus</taxon>
    </lineage>
</organism>
<evidence type="ECO:0000256" key="5">
    <source>
        <dbReference type="ARBA" id="ARBA00023157"/>
    </source>
</evidence>
<evidence type="ECO:0000259" key="8">
    <source>
        <dbReference type="PROSITE" id="PS50041"/>
    </source>
</evidence>
<keyword evidence="2" id="KW-0964">Secreted</keyword>
<dbReference type="GeneTree" id="ENSGT00940000162393"/>
<dbReference type="Ensembl" id="ENSMSIT00000047544.1">
    <property type="protein sequence ID" value="ENSMSIP00000037671.1"/>
    <property type="gene ID" value="ENSMSIG00000031376.1"/>
</dbReference>
<comment type="function">
    <text evidence="6">Might act as an inhibitor of spontaneous calcium carbonate precipitation.</text>
</comment>
<reference evidence="9" key="1">
    <citation type="submission" date="2025-08" db="UniProtKB">
        <authorList>
            <consortium name="Ensembl"/>
        </authorList>
    </citation>
    <scope>IDENTIFICATION</scope>
</reference>
<dbReference type="Gene3D" id="3.10.100.10">
    <property type="entry name" value="Mannose-Binding Protein A, subunit A"/>
    <property type="match status" value="1"/>
</dbReference>
<comment type="subcellular location">
    <subcellularLocation>
        <location evidence="1">Secreted</location>
    </subcellularLocation>
</comment>
<accession>A0A8C6IJ62</accession>
<sequence length="193" mass="21473">MARNAYFILLSCLIVLSPSQGQEAEEDLPSARISCPEGSNAYSSYCYYFTEDRLTWADADLFCQNMNSGHLVSVLSQAEGNFVASLIKESGTTDANVWTGLHDPKRNRRWHWSSGSLFLYKSWATGSPNSSNRGYCVSLTSNTGERQRLPMLLFSFVQVLGWSRTGSGARGRGILHLRNGRQSPSFLIMSLKV</sequence>
<dbReference type="SUPFAM" id="SSF56436">
    <property type="entry name" value="C-type lectin-like"/>
    <property type="match status" value="1"/>
</dbReference>
<evidence type="ECO:0000256" key="2">
    <source>
        <dbReference type="ARBA" id="ARBA00022525"/>
    </source>
</evidence>
<feature type="chain" id="PRO_5034244694" description="C-type lectin domain-containing protein" evidence="7">
    <location>
        <begin position="22"/>
        <end position="193"/>
    </location>
</feature>
<dbReference type="Pfam" id="PF00059">
    <property type="entry name" value="Lectin_C"/>
    <property type="match status" value="1"/>
</dbReference>